<comment type="subcellular location">
    <subcellularLocation>
        <location evidence="1">Cell membrane</location>
        <topology evidence="1">Multi-pass membrane protein</topology>
    </subcellularLocation>
</comment>
<evidence type="ECO:0000313" key="9">
    <source>
        <dbReference type="Proteomes" id="UP001652621"/>
    </source>
</evidence>
<evidence type="ECO:0000256" key="2">
    <source>
        <dbReference type="ARBA" id="ARBA00022475"/>
    </source>
</evidence>
<evidence type="ECO:0000256" key="5">
    <source>
        <dbReference type="ARBA" id="ARBA00023136"/>
    </source>
</evidence>
<reference evidence="10" key="1">
    <citation type="submission" date="2025-08" db="UniProtKB">
        <authorList>
            <consortium name="RefSeq"/>
        </authorList>
    </citation>
    <scope>IDENTIFICATION</scope>
    <source>
        <strain evidence="10">Aabys</strain>
        <tissue evidence="10">Whole body</tissue>
    </source>
</reference>
<evidence type="ECO:0000313" key="10">
    <source>
        <dbReference type="RefSeq" id="XP_019890883.2"/>
    </source>
</evidence>
<dbReference type="RefSeq" id="XP_019890883.2">
    <property type="nucleotide sequence ID" value="XM_020035324.2"/>
</dbReference>
<accession>A0A9J7IC12</accession>
<name>A0A9J7IC12_MUSDO</name>
<gene>
    <name evidence="10" type="primary">LOC109611908</name>
</gene>
<sequence>MYNHITTSMDWQNIQEIVNSLDCLYINVATVAEDNRIYEEIYTTFEIPLENSKGNFKDTKCPNKMLEIYNVEMLSTLLATEASREGFLFLLFINEITDLWPVVLNESKNYWSWQRIYKVVYITPTHKRFFHPFVRDVNGNFGSLVDIEEYNIQKLFHNMNGYPMKVYIFDSVFSSLTADAEGKRLTGVKGTDGKIAHFLESYLNYSMQLQWPDDEFFGSRLDNGSFNGALGRLMRNETDIVLTGFFVKDYLANDIAFSSSVYMDQLCCYVMKAKRIPASILPLHAVDESIWLAYTIVGILASFFWVLLRQANLKLNPNEMRNLRGADCRWYTVFIDAWALWGRMIILRFPPSNAERMFAISLCLVSVIIGALFDSSLATVFIKPLYYKDITTLEQLNKANVRIFYKHPAIKDDLFTGHSSPIYQSLDQRMLLVGEPEERLISIMAKRGKFAAVTRAYSLSLVDIYYFITKKVYMIPECPKAYHIAFPMQKHSPFEEEINVALLKLLAGGFINHWIEMQQYVARSRIHLFEDYAGESEHIWKILNINDLQLAFYVLSVGLIASFFLYICEHIYYKCKLRRRRT</sequence>
<dbReference type="InterPro" id="IPR052192">
    <property type="entry name" value="Insect_Ionotropic_Sensory_Rcpt"/>
</dbReference>
<keyword evidence="7" id="KW-0325">Glycoprotein</keyword>
<evidence type="ECO:0000256" key="4">
    <source>
        <dbReference type="ARBA" id="ARBA00022989"/>
    </source>
</evidence>
<evidence type="ECO:0000256" key="7">
    <source>
        <dbReference type="ARBA" id="ARBA00023180"/>
    </source>
</evidence>
<dbReference type="OrthoDB" id="8195814at2759"/>
<keyword evidence="5 8" id="KW-0472">Membrane</keyword>
<evidence type="ECO:0000256" key="3">
    <source>
        <dbReference type="ARBA" id="ARBA00022692"/>
    </source>
</evidence>
<dbReference type="Proteomes" id="UP001652621">
    <property type="component" value="Unplaced"/>
</dbReference>
<dbReference type="GeneID" id="109611908"/>
<keyword evidence="3 8" id="KW-0812">Transmembrane</keyword>
<feature type="transmembrane region" description="Helical" evidence="8">
    <location>
        <begin position="328"/>
        <end position="346"/>
    </location>
</feature>
<dbReference type="VEuPathDB" id="VectorBase:MDOMA2_011431"/>
<feature type="transmembrane region" description="Helical" evidence="8">
    <location>
        <begin position="358"/>
        <end position="382"/>
    </location>
</feature>
<feature type="transmembrane region" description="Helical" evidence="8">
    <location>
        <begin position="550"/>
        <end position="573"/>
    </location>
</feature>
<organism evidence="9 10">
    <name type="scientific">Musca domestica</name>
    <name type="common">House fly</name>
    <dbReference type="NCBI Taxonomy" id="7370"/>
    <lineage>
        <taxon>Eukaryota</taxon>
        <taxon>Metazoa</taxon>
        <taxon>Ecdysozoa</taxon>
        <taxon>Arthropoda</taxon>
        <taxon>Hexapoda</taxon>
        <taxon>Insecta</taxon>
        <taxon>Pterygota</taxon>
        <taxon>Neoptera</taxon>
        <taxon>Endopterygota</taxon>
        <taxon>Diptera</taxon>
        <taxon>Brachycera</taxon>
        <taxon>Muscomorpha</taxon>
        <taxon>Muscoidea</taxon>
        <taxon>Muscidae</taxon>
        <taxon>Musca</taxon>
    </lineage>
</organism>
<proteinExistence type="predicted"/>
<evidence type="ECO:0000256" key="6">
    <source>
        <dbReference type="ARBA" id="ARBA00023170"/>
    </source>
</evidence>
<keyword evidence="6" id="KW-0675">Receptor</keyword>
<protein>
    <submittedName>
        <fullName evidence="10">Uncharacterized protein LOC109611908</fullName>
    </submittedName>
</protein>
<keyword evidence="2" id="KW-1003">Cell membrane</keyword>
<dbReference type="SUPFAM" id="SSF53850">
    <property type="entry name" value="Periplasmic binding protein-like II"/>
    <property type="match status" value="1"/>
</dbReference>
<dbReference type="Gene3D" id="3.40.190.10">
    <property type="entry name" value="Periplasmic binding protein-like II"/>
    <property type="match status" value="1"/>
</dbReference>
<dbReference type="GO" id="GO:0005886">
    <property type="term" value="C:plasma membrane"/>
    <property type="evidence" value="ECO:0007669"/>
    <property type="project" value="UniProtKB-SubCell"/>
</dbReference>
<evidence type="ECO:0000256" key="8">
    <source>
        <dbReference type="SAM" id="Phobius"/>
    </source>
</evidence>
<keyword evidence="4 8" id="KW-1133">Transmembrane helix</keyword>
<dbReference type="KEGG" id="mde:109611908"/>
<feature type="transmembrane region" description="Helical" evidence="8">
    <location>
        <begin position="290"/>
        <end position="308"/>
    </location>
</feature>
<dbReference type="PANTHER" id="PTHR42643">
    <property type="entry name" value="IONOTROPIC RECEPTOR 20A-RELATED"/>
    <property type="match status" value="1"/>
</dbReference>
<dbReference type="PANTHER" id="PTHR42643:SF38">
    <property type="entry name" value="IONOTROPIC RECEPTOR 100A"/>
    <property type="match status" value="1"/>
</dbReference>
<dbReference type="AlphaFoldDB" id="A0A9J7IC12"/>
<evidence type="ECO:0000256" key="1">
    <source>
        <dbReference type="ARBA" id="ARBA00004651"/>
    </source>
</evidence>
<keyword evidence="9" id="KW-1185">Reference proteome</keyword>